<dbReference type="Gene3D" id="3.40.50.10540">
    <property type="entry name" value="Crotonobetainyl-coa:carnitine coa-transferase, domain 1"/>
    <property type="match status" value="1"/>
</dbReference>
<proteinExistence type="predicted"/>
<protein>
    <submittedName>
        <fullName evidence="2">Formyl-CoA transferase</fullName>
    </submittedName>
</protein>
<dbReference type="GO" id="GO:0008410">
    <property type="term" value="F:CoA-transferase activity"/>
    <property type="evidence" value="ECO:0007669"/>
    <property type="project" value="TreeGrafter"/>
</dbReference>
<dbReference type="InterPro" id="IPR023606">
    <property type="entry name" value="CoA-Trfase_III_dom_1_sf"/>
</dbReference>
<dbReference type="SUPFAM" id="SSF89796">
    <property type="entry name" value="CoA-transferase family III (CaiB/BaiF)"/>
    <property type="match status" value="1"/>
</dbReference>
<comment type="caution">
    <text evidence="2">The sequence shown here is derived from an EMBL/GenBank/DDBJ whole genome shotgun (WGS) entry which is preliminary data.</text>
</comment>
<sequence length="399" mass="43871">MPPLCGITVLDLTRAMAGPFATMLLADFGAEVIKVEPLSGDETRMWGPPFVDGQSTYFLSVNRNKKSVCVDLRSEEGKNIVRKLASSCDVLIENFRPGVVKAMNLDYDSVSKINPKVVYCSISGFGESGPWSSKPGYDLVALAESGMMHLTGEPDGEPVKFAVPVADISAGLFAAFSIACALYRRQIDGKGEYIEVSLYESMLYMLTHQAQAFLSAHEKPKRLGSAHPSIAPYRAYRAMDGYLVVCVGNDSLWKKLCEAIGKTELCETQEFLTNPLRVKNREKLDSVLQSVFEKDTVDAWIRKLEASGVPCAKVRDIEEALLNPHAKEREVIQRISHPLLKELDVVFSPPRLKNNPAALSSPPPLLGSHTLEVLLKLGYTQNEVKELESKGVVKLATPL</sequence>
<dbReference type="PANTHER" id="PTHR48207">
    <property type="entry name" value="SUCCINATE--HYDROXYMETHYLGLUTARATE COA-TRANSFERASE"/>
    <property type="match status" value="1"/>
</dbReference>
<dbReference type="InterPro" id="IPR003673">
    <property type="entry name" value="CoA-Trfase_fam_III"/>
</dbReference>
<dbReference type="Gene3D" id="3.30.1540.10">
    <property type="entry name" value="formyl-coa transferase, domain 3"/>
    <property type="match status" value="1"/>
</dbReference>
<dbReference type="EMBL" id="NEXD01000009">
    <property type="protein sequence ID" value="PSN86294.1"/>
    <property type="molecule type" value="Genomic_DNA"/>
</dbReference>
<dbReference type="Pfam" id="PF02515">
    <property type="entry name" value="CoA_transf_3"/>
    <property type="match status" value="1"/>
</dbReference>
<dbReference type="PANTHER" id="PTHR48207:SF3">
    <property type="entry name" value="SUCCINATE--HYDROXYMETHYLGLUTARATE COA-TRANSFERASE"/>
    <property type="match status" value="1"/>
</dbReference>
<dbReference type="Proteomes" id="UP000240569">
    <property type="component" value="Unassembled WGS sequence"/>
</dbReference>
<dbReference type="InterPro" id="IPR050483">
    <property type="entry name" value="CoA-transferase_III_domain"/>
</dbReference>
<evidence type="ECO:0000313" key="3">
    <source>
        <dbReference type="Proteomes" id="UP000240569"/>
    </source>
</evidence>
<reference evidence="2 3" key="1">
    <citation type="submission" date="2017-04" db="EMBL/GenBank/DDBJ databases">
        <title>Novel microbial lineages endemic to geothermal iron-oxide mats fill important gaps in the evolutionary history of Archaea.</title>
        <authorList>
            <person name="Jay Z.J."/>
            <person name="Beam J.P."/>
            <person name="Dlakic M."/>
            <person name="Rusch D.B."/>
            <person name="Kozubal M.A."/>
            <person name="Inskeep W.P."/>
        </authorList>
    </citation>
    <scope>NUCLEOTIDE SEQUENCE [LARGE SCALE GENOMIC DNA]</scope>
    <source>
        <strain evidence="2">BE_D</strain>
    </source>
</reference>
<dbReference type="InterPro" id="IPR044855">
    <property type="entry name" value="CoA-Trfase_III_dom3_sf"/>
</dbReference>
<evidence type="ECO:0000256" key="1">
    <source>
        <dbReference type="ARBA" id="ARBA00022679"/>
    </source>
</evidence>
<accession>A0A2R6AIV0</accession>
<evidence type="ECO:0000313" key="2">
    <source>
        <dbReference type="EMBL" id="PSN86294.1"/>
    </source>
</evidence>
<dbReference type="AlphaFoldDB" id="A0A2R6AIV0"/>
<keyword evidence="1 2" id="KW-0808">Transferase</keyword>
<name>A0A2R6AIV0_9ARCH</name>
<organism evidence="2 3">
    <name type="scientific">Candidatus Marsarchaeota G1 archaeon BE_D</name>
    <dbReference type="NCBI Taxonomy" id="1978156"/>
    <lineage>
        <taxon>Archaea</taxon>
        <taxon>Candidatus Marsarchaeota</taxon>
        <taxon>Candidatus Marsarchaeota group 1</taxon>
    </lineage>
</organism>
<gene>
    <name evidence="2" type="ORF">B9Q02_03040</name>
</gene>